<sequence>MVNEAGIVKRYTAELFCYPITAAGNALAPAAAPNASSGIQSSRLPSSRASNNGVAKRASVARLA</sequence>
<dbReference type="Proteomes" id="UP000485058">
    <property type="component" value="Unassembled WGS sequence"/>
</dbReference>
<evidence type="ECO:0000313" key="2">
    <source>
        <dbReference type="EMBL" id="GFH28801.1"/>
    </source>
</evidence>
<proteinExistence type="predicted"/>
<feature type="region of interest" description="Disordered" evidence="1">
    <location>
        <begin position="31"/>
        <end position="64"/>
    </location>
</feature>
<reference evidence="2 3" key="1">
    <citation type="submission" date="2020-02" db="EMBL/GenBank/DDBJ databases">
        <title>Draft genome sequence of Haematococcus lacustris strain NIES-144.</title>
        <authorList>
            <person name="Morimoto D."/>
            <person name="Nakagawa S."/>
            <person name="Yoshida T."/>
            <person name="Sawayama S."/>
        </authorList>
    </citation>
    <scope>NUCLEOTIDE SEQUENCE [LARGE SCALE GENOMIC DNA]</scope>
    <source>
        <strain evidence="2 3">NIES-144</strain>
    </source>
</reference>
<gene>
    <name evidence="2" type="ORF">HaLaN_27352</name>
</gene>
<feature type="compositionally biased region" description="Polar residues" evidence="1">
    <location>
        <begin position="39"/>
        <end position="53"/>
    </location>
</feature>
<dbReference type="AlphaFoldDB" id="A0A6A0A8L5"/>
<protein>
    <submittedName>
        <fullName evidence="2">Uncharacterized protein</fullName>
    </submittedName>
</protein>
<keyword evidence="3" id="KW-1185">Reference proteome</keyword>
<accession>A0A6A0A8L5</accession>
<dbReference type="EMBL" id="BLLF01004043">
    <property type="protein sequence ID" value="GFH28801.1"/>
    <property type="molecule type" value="Genomic_DNA"/>
</dbReference>
<comment type="caution">
    <text evidence="2">The sequence shown here is derived from an EMBL/GenBank/DDBJ whole genome shotgun (WGS) entry which is preliminary data.</text>
</comment>
<evidence type="ECO:0000256" key="1">
    <source>
        <dbReference type="SAM" id="MobiDB-lite"/>
    </source>
</evidence>
<evidence type="ECO:0000313" key="3">
    <source>
        <dbReference type="Proteomes" id="UP000485058"/>
    </source>
</evidence>
<name>A0A6A0A8L5_HAELA</name>
<organism evidence="2 3">
    <name type="scientific">Haematococcus lacustris</name>
    <name type="common">Green alga</name>
    <name type="synonym">Haematococcus pluvialis</name>
    <dbReference type="NCBI Taxonomy" id="44745"/>
    <lineage>
        <taxon>Eukaryota</taxon>
        <taxon>Viridiplantae</taxon>
        <taxon>Chlorophyta</taxon>
        <taxon>core chlorophytes</taxon>
        <taxon>Chlorophyceae</taxon>
        <taxon>CS clade</taxon>
        <taxon>Chlamydomonadales</taxon>
        <taxon>Haematococcaceae</taxon>
        <taxon>Haematococcus</taxon>
    </lineage>
</organism>